<sequence>MNAPTSLIGMVDDNQYGTIVTDVYEHIPDLLYPASVPIYAQMRRDPRLAAVVDGYGLQIRRAQWQLDGAGCRPEVTQFVADCLGLNVVGEDKATGARRRGVSWNDHLRSALLSQVWGHYAFELEAEIVDGRRARLTTLAERIPATIMAIHADPRTGALLGIDQQITSRQPSPQIPADRLVFYSRNREGSGWQGTSLLRPAYAPWLLKREMLRVNAISNRRWGAGVPVAEANPGTNPSPAQMAEAQRMVSAARAGDQAGASVPPGFTMRIVGLSGSIPDTLGFIRFLNQEMSGSVLMPHLDLGTTQTGARALGESFIDSWTLALESEAEAIADTATRQVCVPIVDWNWGEDEPVPRVVVSGVGSRREVTAESLQLLLNSGALSADPRLEAWVRREYRLPERDPDAPRPLPAGAPARVPDRPQVDEERAQEEEETPGGGDGERVAAAAPPAVDVQGMDAAYRQAVEDMTAAWSQASGPLVAALAAAVAAEVAGGALAGLAALAIPATATSALTRAVTDGMTTLARASASAAAVEVRPIARINPALSRTSLGRIAENAQVATHLIVAGYRSAATRVALAHAGVKATVEQVRQAVTTALTDLSEPKTGGLVAGNLSAAAGTAQGIGREQVLGELPDGVRFRASEELDRNTCRPCRLVDGAEYATFEDALADYPTGRYLYCAGRERCRGFIYAVIDEDTAEVAARRNGFNPNQRRDDHGMWTRGGGAGSASGVESAHAALLRGEAVTVDPENIDALMRLSAGGPIYNLSRLQVKGENPNLFRRSARDVSRAEMPQLSRQDGSLDAFVRTLAERGIGVRREEVDPRRLTATQNQLEGAKVSKLYATLKAEGWPEGSAIFVSRDGVVLDGHHRWAAAAAVAVTGPMEITVLRVDTDIDTLLDLAHEVSALRKGLEDVAVTASRVYTFEVTEIVTDTDDGVPEALFGDEVAARRKGFDPNQKRDEDGKWTRFLPGRRGGKSDGSGNGRNGGGDGDASSYGLMSDEEFEARQKMIADVIGKARKTLATEVTHTTADGAWQPERDRMHREIAAELYAKADKVPRGGKAVIAGGLGGAGKSTVLRDHAGIDQSQYLTLNPDDVKELMAERGLIPEVPDHPDLSPMERAALIHEESSRITKLLADMAYRDRRNIIWDITMSSESGVVSRLDDLDRNGYETRGVFVDIPVEVSVERALSRYRNGADRYRQGKGLGGRFVPPAIIRAQETRKGRTVNREVFDGLQERFDGWAIYDNSVTGRAPKLVAEDYRSTDFGADGVKKIDQAVSNAGVSGLKRKVTFRKRDWDGPFKQRVDVFTKGDRRVEVEHLPGGAILAELIFEKGKRRMVLGRLTSPSARQLAGLLRELAKPFNPSETMG</sequence>
<dbReference type="InterPro" id="IPR027417">
    <property type="entry name" value="P-loop_NTPase"/>
</dbReference>
<dbReference type="GO" id="GO:0016301">
    <property type="term" value="F:kinase activity"/>
    <property type="evidence" value="ECO:0007669"/>
    <property type="project" value="InterPro"/>
</dbReference>
<dbReference type="EC" id="2.7.1.176" evidence="2"/>
<feature type="domain" description="Zeta toxin" evidence="8">
    <location>
        <begin position="1057"/>
        <end position="1224"/>
    </location>
</feature>
<keyword evidence="10" id="KW-1185">Reference proteome</keyword>
<gene>
    <name evidence="9" type="ORF">D7193_15220</name>
</gene>
<comment type="catalytic activity">
    <reaction evidence="6">
        <text>UDP-N-acetyl-alpha-D-glucosamine + ATP = UDP-N-acetyl-alpha-D-glucosamine 3'-phosphate + ADP + H(+)</text>
        <dbReference type="Rhea" id="RHEA:32671"/>
        <dbReference type="ChEBI" id="CHEBI:15378"/>
        <dbReference type="ChEBI" id="CHEBI:30616"/>
        <dbReference type="ChEBI" id="CHEBI:57705"/>
        <dbReference type="ChEBI" id="CHEBI:64353"/>
        <dbReference type="ChEBI" id="CHEBI:456216"/>
        <dbReference type="EC" id="2.7.1.176"/>
    </reaction>
</comment>
<evidence type="ECO:0000256" key="1">
    <source>
        <dbReference type="ARBA" id="ARBA00009104"/>
    </source>
</evidence>
<dbReference type="GO" id="GO:0005524">
    <property type="term" value="F:ATP binding"/>
    <property type="evidence" value="ECO:0007669"/>
    <property type="project" value="UniProtKB-KW"/>
</dbReference>
<name>A0A3B0A6P5_9ACTN</name>
<keyword evidence="3" id="KW-0547">Nucleotide-binding</keyword>
<dbReference type="EMBL" id="RBAN01000002">
    <property type="protein sequence ID" value="RKN55934.1"/>
    <property type="molecule type" value="Genomic_DNA"/>
</dbReference>
<evidence type="ECO:0000256" key="6">
    <source>
        <dbReference type="ARBA" id="ARBA00048178"/>
    </source>
</evidence>
<dbReference type="Pfam" id="PF06414">
    <property type="entry name" value="Zeta_toxin"/>
    <property type="match status" value="1"/>
</dbReference>
<feature type="compositionally biased region" description="Gly residues" evidence="7">
    <location>
        <begin position="973"/>
        <end position="986"/>
    </location>
</feature>
<feature type="region of interest" description="Disordered" evidence="7">
    <location>
        <begin position="703"/>
        <end position="723"/>
    </location>
</feature>
<evidence type="ECO:0000313" key="9">
    <source>
        <dbReference type="EMBL" id="RKN55934.1"/>
    </source>
</evidence>
<comment type="similarity">
    <text evidence="1">Belongs to the zeta toxin family.</text>
</comment>
<organism evidence="9 10">
    <name type="scientific">Micromonospora costi</name>
    <dbReference type="NCBI Taxonomy" id="1530042"/>
    <lineage>
        <taxon>Bacteria</taxon>
        <taxon>Bacillati</taxon>
        <taxon>Actinomycetota</taxon>
        <taxon>Actinomycetes</taxon>
        <taxon>Micromonosporales</taxon>
        <taxon>Micromonosporaceae</taxon>
        <taxon>Micromonospora</taxon>
    </lineage>
</organism>
<dbReference type="OrthoDB" id="1804088at2"/>
<evidence type="ECO:0000256" key="5">
    <source>
        <dbReference type="ARBA" id="ARBA00032897"/>
    </source>
</evidence>
<evidence type="ECO:0000256" key="4">
    <source>
        <dbReference type="ARBA" id="ARBA00022840"/>
    </source>
</evidence>
<feature type="region of interest" description="Disordered" evidence="7">
    <location>
        <begin position="398"/>
        <end position="442"/>
    </location>
</feature>
<proteinExistence type="inferred from homology"/>
<feature type="compositionally biased region" description="Basic and acidic residues" evidence="7">
    <location>
        <begin position="948"/>
        <end position="961"/>
    </location>
</feature>
<dbReference type="Pfam" id="PF06074">
    <property type="entry name" value="Portal_Mu"/>
    <property type="match status" value="1"/>
</dbReference>
<accession>A0A3B0A6P5</accession>
<dbReference type="InterPro" id="IPR009279">
    <property type="entry name" value="Portal_Mu"/>
</dbReference>
<dbReference type="Gene3D" id="3.40.50.300">
    <property type="entry name" value="P-loop containing nucleotide triphosphate hydrolases"/>
    <property type="match status" value="1"/>
</dbReference>
<dbReference type="InterPro" id="IPR010488">
    <property type="entry name" value="Zeta_toxin_domain"/>
</dbReference>
<evidence type="ECO:0000259" key="8">
    <source>
        <dbReference type="Pfam" id="PF06414"/>
    </source>
</evidence>
<dbReference type="InterPro" id="IPR036086">
    <property type="entry name" value="ParB/Sulfiredoxin_sf"/>
</dbReference>
<dbReference type="RefSeq" id="WP_120780117.1">
    <property type="nucleotide sequence ID" value="NZ_JBHLUP010000002.1"/>
</dbReference>
<protein>
    <recommendedName>
        <fullName evidence="5">UDP-N-acetylglucosamine kinase</fullName>
        <ecNumber evidence="2">2.7.1.176</ecNumber>
    </recommendedName>
    <alternativeName>
        <fullName evidence="5">UDP-N-acetylglucosamine kinase</fullName>
    </alternativeName>
</protein>
<dbReference type="SUPFAM" id="SSF110849">
    <property type="entry name" value="ParB/Sulfiredoxin"/>
    <property type="match status" value="1"/>
</dbReference>
<evidence type="ECO:0000256" key="7">
    <source>
        <dbReference type="SAM" id="MobiDB-lite"/>
    </source>
</evidence>
<evidence type="ECO:0000313" key="10">
    <source>
        <dbReference type="Proteomes" id="UP000279968"/>
    </source>
</evidence>
<feature type="compositionally biased region" description="Basic and acidic residues" evidence="7">
    <location>
        <begin position="416"/>
        <end position="425"/>
    </location>
</feature>
<dbReference type="SUPFAM" id="SSF52540">
    <property type="entry name" value="P-loop containing nucleoside triphosphate hydrolases"/>
    <property type="match status" value="1"/>
</dbReference>
<evidence type="ECO:0000256" key="3">
    <source>
        <dbReference type="ARBA" id="ARBA00022741"/>
    </source>
</evidence>
<dbReference type="Proteomes" id="UP000279968">
    <property type="component" value="Unassembled WGS sequence"/>
</dbReference>
<evidence type="ECO:0000256" key="2">
    <source>
        <dbReference type="ARBA" id="ARBA00011963"/>
    </source>
</evidence>
<reference evidence="9 10" key="1">
    <citation type="journal article" date="2015" name="Int. J. Syst. Evol. Microbiol.">
        <title>Micromonospora costi sp. nov., isolated from a leaf of Costus speciosus.</title>
        <authorList>
            <person name="Thawai C."/>
        </authorList>
    </citation>
    <scope>NUCLEOTIDE SEQUENCE [LARGE SCALE GENOMIC DNA]</scope>
    <source>
        <strain evidence="9 10">CS1-12</strain>
    </source>
</reference>
<feature type="region of interest" description="Disordered" evidence="7">
    <location>
        <begin position="948"/>
        <end position="992"/>
    </location>
</feature>
<keyword evidence="4" id="KW-0067">ATP-binding</keyword>
<comment type="caution">
    <text evidence="9">The sequence shown here is derived from an EMBL/GenBank/DDBJ whole genome shotgun (WGS) entry which is preliminary data.</text>
</comment>